<keyword evidence="2" id="KW-1133">Transmembrane helix</keyword>
<evidence type="ECO:0000313" key="3">
    <source>
        <dbReference type="EMBL" id="MFC4832780.1"/>
    </source>
</evidence>
<sequence length="125" mass="12949">MGVALTVVWAILGLLWLVTAPGVLVAFAAVGNPPPGFLPGWVIAFLGWLSVPVTVVLALVAIAGDGAAGGRPWLPVASMLVVGGGYLVGLGSVRVVARWRRDPPPPRRLRPGDLAALDDDAREKD</sequence>
<feature type="region of interest" description="Disordered" evidence="1">
    <location>
        <begin position="101"/>
        <end position="125"/>
    </location>
</feature>
<feature type="transmembrane region" description="Helical" evidence="2">
    <location>
        <begin position="76"/>
        <end position="97"/>
    </location>
</feature>
<keyword evidence="2" id="KW-0472">Membrane</keyword>
<evidence type="ECO:0000313" key="4">
    <source>
        <dbReference type="Proteomes" id="UP001595909"/>
    </source>
</evidence>
<feature type="transmembrane region" description="Helical" evidence="2">
    <location>
        <begin position="6"/>
        <end position="30"/>
    </location>
</feature>
<proteinExistence type="predicted"/>
<reference evidence="4" key="1">
    <citation type="journal article" date="2019" name="Int. J. Syst. Evol. Microbiol.">
        <title>The Global Catalogue of Microorganisms (GCM) 10K type strain sequencing project: providing services to taxonomists for standard genome sequencing and annotation.</title>
        <authorList>
            <consortium name="The Broad Institute Genomics Platform"/>
            <consortium name="The Broad Institute Genome Sequencing Center for Infectious Disease"/>
            <person name="Wu L."/>
            <person name="Ma J."/>
        </authorList>
    </citation>
    <scope>NUCLEOTIDE SEQUENCE [LARGE SCALE GENOMIC DNA]</scope>
    <source>
        <strain evidence="4">CCUG 50347</strain>
    </source>
</reference>
<gene>
    <name evidence="3" type="ORF">ACFPEL_10185</name>
</gene>
<comment type="caution">
    <text evidence="3">The sequence shown here is derived from an EMBL/GenBank/DDBJ whole genome shotgun (WGS) entry which is preliminary data.</text>
</comment>
<evidence type="ECO:0000256" key="2">
    <source>
        <dbReference type="SAM" id="Phobius"/>
    </source>
</evidence>
<feature type="transmembrane region" description="Helical" evidence="2">
    <location>
        <begin position="42"/>
        <end position="64"/>
    </location>
</feature>
<dbReference type="RefSeq" id="WP_274188312.1">
    <property type="nucleotide sequence ID" value="NZ_BAABHN010000020.1"/>
</dbReference>
<keyword evidence="4" id="KW-1185">Reference proteome</keyword>
<evidence type="ECO:0000256" key="1">
    <source>
        <dbReference type="SAM" id="MobiDB-lite"/>
    </source>
</evidence>
<dbReference type="EMBL" id="JBHSIM010000020">
    <property type="protein sequence ID" value="MFC4832780.1"/>
    <property type="molecule type" value="Genomic_DNA"/>
</dbReference>
<keyword evidence="2" id="KW-0812">Transmembrane</keyword>
<accession>A0ABV9RGE9</accession>
<organism evidence="3 4">
    <name type="scientific">Actinomycetospora chibensis</name>
    <dbReference type="NCBI Taxonomy" id="663606"/>
    <lineage>
        <taxon>Bacteria</taxon>
        <taxon>Bacillati</taxon>
        <taxon>Actinomycetota</taxon>
        <taxon>Actinomycetes</taxon>
        <taxon>Pseudonocardiales</taxon>
        <taxon>Pseudonocardiaceae</taxon>
        <taxon>Actinomycetospora</taxon>
    </lineage>
</organism>
<dbReference type="Proteomes" id="UP001595909">
    <property type="component" value="Unassembled WGS sequence"/>
</dbReference>
<protein>
    <submittedName>
        <fullName evidence="3">Uncharacterized protein</fullName>
    </submittedName>
</protein>
<name>A0ABV9RGE9_9PSEU</name>